<keyword evidence="1" id="KW-1133">Transmembrane helix</keyword>
<dbReference type="AlphaFoldDB" id="A0AAP2GNR9"/>
<dbReference type="Proteomes" id="UP001319200">
    <property type="component" value="Unassembled WGS sequence"/>
</dbReference>
<evidence type="ECO:0000313" key="3">
    <source>
        <dbReference type="Proteomes" id="UP001319200"/>
    </source>
</evidence>
<feature type="transmembrane region" description="Helical" evidence="1">
    <location>
        <begin position="78"/>
        <end position="104"/>
    </location>
</feature>
<accession>A0AAP2GNR9</accession>
<dbReference type="Pfam" id="PF13858">
    <property type="entry name" value="DUF4199"/>
    <property type="match status" value="1"/>
</dbReference>
<evidence type="ECO:0000313" key="2">
    <source>
        <dbReference type="EMBL" id="MBT1696787.1"/>
    </source>
</evidence>
<dbReference type="InterPro" id="IPR043739">
    <property type="entry name" value="DUF5684"/>
</dbReference>
<comment type="caution">
    <text evidence="2">The sequence shown here is derived from an EMBL/GenBank/DDBJ whole genome shotgun (WGS) entry which is preliminary data.</text>
</comment>
<proteinExistence type="predicted"/>
<feature type="transmembrane region" description="Helical" evidence="1">
    <location>
        <begin position="164"/>
        <end position="181"/>
    </location>
</feature>
<feature type="transmembrane region" description="Helical" evidence="1">
    <location>
        <begin position="187"/>
        <end position="209"/>
    </location>
</feature>
<organism evidence="2 3">
    <name type="scientific">Chryseosolibacter histidini</name>
    <dbReference type="NCBI Taxonomy" id="2782349"/>
    <lineage>
        <taxon>Bacteria</taxon>
        <taxon>Pseudomonadati</taxon>
        <taxon>Bacteroidota</taxon>
        <taxon>Cytophagia</taxon>
        <taxon>Cytophagales</taxon>
        <taxon>Chryseotaleaceae</taxon>
        <taxon>Chryseosolibacter</taxon>
    </lineage>
</organism>
<reference evidence="2 3" key="1">
    <citation type="submission" date="2021-05" db="EMBL/GenBank/DDBJ databases">
        <title>A Polyphasic approach of four new species of the genus Ohtaekwangia: Ohtaekwangia histidinii sp. nov., Ohtaekwangia cretensis sp. nov., Ohtaekwangia indiensis sp. nov., Ohtaekwangia reichenbachii sp. nov. from diverse environment.</title>
        <authorList>
            <person name="Octaviana S."/>
        </authorList>
    </citation>
    <scope>NUCLEOTIDE SEQUENCE [LARGE SCALE GENOMIC DNA]</scope>
    <source>
        <strain evidence="2 3">PWU4</strain>
    </source>
</reference>
<keyword evidence="1" id="KW-0812">Transmembrane</keyword>
<dbReference type="EMBL" id="JAHESF010000006">
    <property type="protein sequence ID" value="MBT1696787.1"/>
    <property type="molecule type" value="Genomic_DNA"/>
</dbReference>
<feature type="transmembrane region" description="Helical" evidence="1">
    <location>
        <begin position="12"/>
        <end position="31"/>
    </location>
</feature>
<dbReference type="Pfam" id="PF18936">
    <property type="entry name" value="DUF5684"/>
    <property type="match status" value="1"/>
</dbReference>
<gene>
    <name evidence="2" type="ORF">KK083_07880</name>
</gene>
<dbReference type="RefSeq" id="WP_254162231.1">
    <property type="nucleotide sequence ID" value="NZ_JAHESF010000006.1"/>
</dbReference>
<feature type="transmembrane region" description="Helical" evidence="1">
    <location>
        <begin position="37"/>
        <end position="57"/>
    </location>
</feature>
<keyword evidence="3" id="KW-1185">Reference proteome</keyword>
<keyword evidence="1" id="KW-0472">Membrane</keyword>
<protein>
    <submittedName>
        <fullName evidence="2">DUF4199 family protein</fullName>
    </submittedName>
</protein>
<feature type="transmembrane region" description="Helical" evidence="1">
    <location>
        <begin position="216"/>
        <end position="233"/>
    </location>
</feature>
<dbReference type="InterPro" id="IPR025250">
    <property type="entry name" value="DUF4199"/>
</dbReference>
<evidence type="ECO:0000256" key="1">
    <source>
        <dbReference type="SAM" id="Phobius"/>
    </source>
</evidence>
<name>A0AAP2GNR9_9BACT</name>
<feature type="transmembrane region" description="Helical" evidence="1">
    <location>
        <begin position="124"/>
        <end position="152"/>
    </location>
</feature>
<sequence length="250" mass="27469">MNNIAKAVSIKYGLLIAAMGIAVSTLTYTLGGGTVSNAGGFLVAAVTALTWLVKIVLLGMSHYEFNKKNNGYISFRQAIVIGLLVIAISHILNLAFSLISYQFFMKETLDQQLENVGGYGVSVSYVQMVLAASISGILLDIVVLFFVITIEAHWKIYKKAGKEGWAALVPIYSTVVMLDIVGKPAIWLLLLFIPFVNIIFAIWMVNLLAKRFGKDEGYTVGLLLLPFVFYPMLGLSEEQMLPEDGVNLQY</sequence>